<dbReference type="AlphaFoldDB" id="A0A1B9G6C3"/>
<gene>
    <name evidence="2" type="ORF">I302_04280</name>
    <name evidence="3" type="ORF">I302_100905</name>
</gene>
<reference evidence="3" key="2">
    <citation type="submission" date="2013-07" db="EMBL/GenBank/DDBJ databases">
        <authorList>
            <consortium name="The Broad Institute Genome Sequencing Platform"/>
            <person name="Cuomo C."/>
            <person name="Litvintseva A."/>
            <person name="Chen Y."/>
            <person name="Heitman J."/>
            <person name="Sun S."/>
            <person name="Springer D."/>
            <person name="Dromer F."/>
            <person name="Young S.K."/>
            <person name="Zeng Q."/>
            <person name="Gargeya S."/>
            <person name="Fitzgerald M."/>
            <person name="Abouelleil A."/>
            <person name="Alvarado L."/>
            <person name="Berlin A.M."/>
            <person name="Chapman S.B."/>
            <person name="Dewar J."/>
            <person name="Goldberg J."/>
            <person name="Griggs A."/>
            <person name="Gujja S."/>
            <person name="Hansen M."/>
            <person name="Howarth C."/>
            <person name="Imamovic A."/>
            <person name="Larimer J."/>
            <person name="McCowan C."/>
            <person name="Murphy C."/>
            <person name="Pearson M."/>
            <person name="Priest M."/>
            <person name="Roberts A."/>
            <person name="Saif S."/>
            <person name="Shea T."/>
            <person name="Sykes S."/>
            <person name="Wortman J."/>
            <person name="Nusbaum C."/>
            <person name="Birren B."/>
        </authorList>
    </citation>
    <scope>NUCLEOTIDE SEQUENCE</scope>
    <source>
        <strain evidence="3">CBS 10118</strain>
    </source>
</reference>
<evidence type="ECO:0000256" key="1">
    <source>
        <dbReference type="SAM" id="MobiDB-lite"/>
    </source>
</evidence>
<dbReference type="EMBL" id="CP144541">
    <property type="protein sequence ID" value="WVW78942.1"/>
    <property type="molecule type" value="Genomic_DNA"/>
</dbReference>
<reference evidence="3" key="4">
    <citation type="submission" date="2024-02" db="EMBL/GenBank/DDBJ databases">
        <title>Comparative genomics of Cryptococcus and Kwoniella reveals pathogenesis evolution and contrasting modes of karyotype evolution via chromosome fusion or intercentromeric recombination.</title>
        <authorList>
            <person name="Coelho M.A."/>
            <person name="David-Palma M."/>
            <person name="Shea T."/>
            <person name="Bowers K."/>
            <person name="McGinley-Smith S."/>
            <person name="Mohammad A.W."/>
            <person name="Gnirke A."/>
            <person name="Yurkov A.M."/>
            <person name="Nowrousian M."/>
            <person name="Sun S."/>
            <person name="Cuomo C.A."/>
            <person name="Heitman J."/>
        </authorList>
    </citation>
    <scope>NUCLEOTIDE SEQUENCE</scope>
    <source>
        <strain evidence="3">CBS 10118</strain>
    </source>
</reference>
<dbReference type="KEGG" id="kbi:30208679"/>
<sequence length="308" mass="35466">MDASAFDDNIRTPDAPRTASSSELGDDVSNRSISLTWSENGEHEIEAETGDLSDSGSVAGGMDEPEVIHGSFSADGRPVLSKPQSRFFCYPCMTSGANLTYDPISASWNLMGNKYRNMCAWTPEETDHCASKFYRYYEKIKEHPFWTEELSFRKEKYLDQHKFKDSHPESEFDCEALAHMDEAEGSITIPQAGRLAQRSNLIRDKLYYITIMQDRAYRGVLPTWFDYLHEVFHPTKYASEQEFTIDIARSKEKLRDLQTNEEFAKLKDPVDLREHRKALRAQWGDSTLSDNNLIDFDPRILREMKNAE</sequence>
<dbReference type="EMBL" id="KI894020">
    <property type="protein sequence ID" value="OCF26594.1"/>
    <property type="molecule type" value="Genomic_DNA"/>
</dbReference>
<reference evidence="2" key="3">
    <citation type="submission" date="2014-01" db="EMBL/GenBank/DDBJ databases">
        <title>Evolution of pathogenesis and genome organization in the Tremellales.</title>
        <authorList>
            <person name="Cuomo C."/>
            <person name="Litvintseva A."/>
            <person name="Heitman J."/>
            <person name="Chen Y."/>
            <person name="Sun S."/>
            <person name="Springer D."/>
            <person name="Dromer F."/>
            <person name="Young S."/>
            <person name="Zeng Q."/>
            <person name="Chapman S."/>
            <person name="Gujja S."/>
            <person name="Saif S."/>
            <person name="Birren B."/>
        </authorList>
    </citation>
    <scope>NUCLEOTIDE SEQUENCE</scope>
    <source>
        <strain evidence="2">CBS 10118</strain>
    </source>
</reference>
<dbReference type="Proteomes" id="UP000092730">
    <property type="component" value="Chromosome 1"/>
</dbReference>
<name>A0A1B9G6C3_9TREE</name>
<proteinExistence type="predicted"/>
<evidence type="ECO:0000313" key="2">
    <source>
        <dbReference type="EMBL" id="OCF26594.1"/>
    </source>
</evidence>
<dbReference type="GeneID" id="30208679"/>
<feature type="region of interest" description="Disordered" evidence="1">
    <location>
        <begin position="1"/>
        <end position="42"/>
    </location>
</feature>
<dbReference type="RefSeq" id="XP_019047664.1">
    <property type="nucleotide sequence ID" value="XM_019190916.1"/>
</dbReference>
<feature type="compositionally biased region" description="Polar residues" evidence="1">
    <location>
        <begin position="30"/>
        <end position="39"/>
    </location>
</feature>
<evidence type="ECO:0000313" key="3">
    <source>
        <dbReference type="EMBL" id="WVW78942.1"/>
    </source>
</evidence>
<protein>
    <submittedName>
        <fullName evidence="2">Uncharacterized protein</fullName>
    </submittedName>
</protein>
<keyword evidence="4" id="KW-1185">Reference proteome</keyword>
<evidence type="ECO:0000313" key="4">
    <source>
        <dbReference type="Proteomes" id="UP000092730"/>
    </source>
</evidence>
<reference evidence="2" key="1">
    <citation type="submission" date="2013-07" db="EMBL/GenBank/DDBJ databases">
        <title>The Genome Sequence of Cryptococcus bestiolae CBS10118.</title>
        <authorList>
            <consortium name="The Broad Institute Genome Sequencing Platform"/>
            <person name="Cuomo C."/>
            <person name="Litvintseva A."/>
            <person name="Chen Y."/>
            <person name="Heitman J."/>
            <person name="Sun S."/>
            <person name="Springer D."/>
            <person name="Dromer F."/>
            <person name="Young S.K."/>
            <person name="Zeng Q."/>
            <person name="Gargeya S."/>
            <person name="Fitzgerald M."/>
            <person name="Abouelleil A."/>
            <person name="Alvarado L."/>
            <person name="Berlin A.M."/>
            <person name="Chapman S.B."/>
            <person name="Dewar J."/>
            <person name="Goldberg J."/>
            <person name="Griggs A."/>
            <person name="Gujja S."/>
            <person name="Hansen M."/>
            <person name="Howarth C."/>
            <person name="Imamovic A."/>
            <person name="Larimer J."/>
            <person name="McCowan C."/>
            <person name="Murphy C."/>
            <person name="Pearson M."/>
            <person name="Priest M."/>
            <person name="Roberts A."/>
            <person name="Saif S."/>
            <person name="Shea T."/>
            <person name="Sykes S."/>
            <person name="Wortman J."/>
            <person name="Nusbaum C."/>
            <person name="Birren B."/>
        </authorList>
    </citation>
    <scope>NUCLEOTIDE SEQUENCE [LARGE SCALE GENOMIC DNA]</scope>
    <source>
        <strain evidence="2">CBS 10118</strain>
    </source>
</reference>
<dbReference type="VEuPathDB" id="FungiDB:I302_04280"/>
<organism evidence="2">
    <name type="scientific">Kwoniella bestiolae CBS 10118</name>
    <dbReference type="NCBI Taxonomy" id="1296100"/>
    <lineage>
        <taxon>Eukaryota</taxon>
        <taxon>Fungi</taxon>
        <taxon>Dikarya</taxon>
        <taxon>Basidiomycota</taxon>
        <taxon>Agaricomycotina</taxon>
        <taxon>Tremellomycetes</taxon>
        <taxon>Tremellales</taxon>
        <taxon>Cryptococcaceae</taxon>
        <taxon>Kwoniella</taxon>
    </lineage>
</organism>
<accession>A0A1B9G6C3</accession>